<dbReference type="EMBL" id="GEGO01006090">
    <property type="protein sequence ID" value="JAR89314.1"/>
    <property type="molecule type" value="Transcribed_RNA"/>
</dbReference>
<dbReference type="PANTHER" id="PTHR10024:SF227">
    <property type="entry name" value="SYNAPTOTAGMIN 1"/>
    <property type="match status" value="1"/>
</dbReference>
<evidence type="ECO:0000313" key="4">
    <source>
        <dbReference type="EMBL" id="JAR89314.1"/>
    </source>
</evidence>
<dbReference type="PANTHER" id="PTHR10024">
    <property type="entry name" value="SYNAPTOTAGMIN"/>
    <property type="match status" value="1"/>
</dbReference>
<dbReference type="GO" id="GO:0098793">
    <property type="term" value="C:presynapse"/>
    <property type="evidence" value="ECO:0007669"/>
    <property type="project" value="GOC"/>
</dbReference>
<dbReference type="Pfam" id="PF00168">
    <property type="entry name" value="C2"/>
    <property type="match status" value="3"/>
</dbReference>
<name>A0A147BEU9_IXORI</name>
<dbReference type="SUPFAM" id="SSF49562">
    <property type="entry name" value="C2 domain (Calcium/lipid-binding domain, CaLB)"/>
    <property type="match status" value="2"/>
</dbReference>
<feature type="domain" description="C2" evidence="3">
    <location>
        <begin position="316"/>
        <end position="467"/>
    </location>
</feature>
<reference evidence="4" key="1">
    <citation type="journal article" date="2018" name="PLoS Negl. Trop. Dis.">
        <title>Sialome diversity of ticks revealed by RNAseq of single tick salivary glands.</title>
        <authorList>
            <person name="Perner J."/>
            <person name="Kropackova S."/>
            <person name="Kopacek P."/>
            <person name="Ribeiro J.M."/>
        </authorList>
    </citation>
    <scope>NUCLEOTIDE SEQUENCE</scope>
    <source>
        <strain evidence="4">Siblings of single egg batch collected in Ceske Budejovice</strain>
        <tissue evidence="4">Salivary glands</tissue>
    </source>
</reference>
<feature type="transmembrane region" description="Helical" evidence="2">
    <location>
        <begin position="12"/>
        <end position="39"/>
    </location>
</feature>
<protein>
    <submittedName>
        <fullName evidence="4">Putative ca2+-dependent phospholipid-binding protein synaptotagmin</fullName>
    </submittedName>
</protein>
<dbReference type="GO" id="GO:0000149">
    <property type="term" value="F:SNARE binding"/>
    <property type="evidence" value="ECO:0007669"/>
    <property type="project" value="TreeGrafter"/>
</dbReference>
<dbReference type="GO" id="GO:0048791">
    <property type="term" value="P:calcium ion-regulated exocytosis of neurotransmitter"/>
    <property type="evidence" value="ECO:0007669"/>
    <property type="project" value="TreeGrafter"/>
</dbReference>
<dbReference type="GO" id="GO:0005544">
    <property type="term" value="F:calcium-dependent phospholipid binding"/>
    <property type="evidence" value="ECO:0007669"/>
    <property type="project" value="TreeGrafter"/>
</dbReference>
<accession>A0A147BEU9</accession>
<proteinExistence type="predicted"/>
<keyword evidence="2" id="KW-0472">Membrane</keyword>
<evidence type="ECO:0000259" key="3">
    <source>
        <dbReference type="PROSITE" id="PS50004"/>
    </source>
</evidence>
<dbReference type="GO" id="GO:0070382">
    <property type="term" value="C:exocytic vesicle"/>
    <property type="evidence" value="ECO:0007669"/>
    <property type="project" value="TreeGrafter"/>
</dbReference>
<dbReference type="PROSITE" id="PS50004">
    <property type="entry name" value="C2"/>
    <property type="match status" value="2"/>
</dbReference>
<dbReference type="GO" id="GO:0001786">
    <property type="term" value="F:phosphatidylserine binding"/>
    <property type="evidence" value="ECO:0007669"/>
    <property type="project" value="TreeGrafter"/>
</dbReference>
<dbReference type="CDD" id="cd00276">
    <property type="entry name" value="C2B_Synaptotagmin"/>
    <property type="match status" value="1"/>
</dbReference>
<dbReference type="GO" id="GO:0030276">
    <property type="term" value="F:clathrin binding"/>
    <property type="evidence" value="ECO:0007669"/>
    <property type="project" value="TreeGrafter"/>
</dbReference>
<dbReference type="InterPro" id="IPR000008">
    <property type="entry name" value="C2_dom"/>
</dbReference>
<feature type="region of interest" description="Disordered" evidence="1">
    <location>
        <begin position="411"/>
        <end position="432"/>
    </location>
</feature>
<evidence type="ECO:0000256" key="2">
    <source>
        <dbReference type="SAM" id="Phobius"/>
    </source>
</evidence>
<dbReference type="GO" id="GO:0005886">
    <property type="term" value="C:plasma membrane"/>
    <property type="evidence" value="ECO:0007669"/>
    <property type="project" value="TreeGrafter"/>
</dbReference>
<dbReference type="GO" id="GO:0048488">
    <property type="term" value="P:synaptic vesicle endocytosis"/>
    <property type="evidence" value="ECO:0007669"/>
    <property type="project" value="TreeGrafter"/>
</dbReference>
<keyword evidence="2" id="KW-0812">Transmembrane</keyword>
<dbReference type="GO" id="GO:0005509">
    <property type="term" value="F:calcium ion binding"/>
    <property type="evidence" value="ECO:0007669"/>
    <property type="project" value="TreeGrafter"/>
</dbReference>
<feature type="domain" description="C2" evidence="3">
    <location>
        <begin position="156"/>
        <end position="306"/>
    </location>
</feature>
<dbReference type="InterPro" id="IPR035892">
    <property type="entry name" value="C2_domain_sf"/>
</dbReference>
<evidence type="ECO:0000256" key="1">
    <source>
        <dbReference type="SAM" id="MobiDB-lite"/>
    </source>
</evidence>
<sequence length="470" mass="50823">MLELSDAQKLMLVASCAGLVAATILVTVCVVTPHCWLYHCIWGKDDEKERRKKLYYGTDVIPLPVCPVTTKPVSANGEKPVAGAEGGITASTPGGIVLLPFVRSRAQRDSTYSSMSTASSRGEASVYSDNSADVVTSVEGVGEEGEVVLGHATLSLRYQVQTSPGGNPPTTGYPAGKLLVNIREVQNLAPRAYGGICDPYVVVKILKGRIKKKRGSGSSLRRPSCIGGGGGAHCLLQYQTQVKRKTQCPLFNENFSADLAKGELKDCSLLVALFDLDKYSNDTEVGEALVALKELQLVGNPDEQILHLDLKEPKQHNGEILFGLSYLPTAERLTFSIMKASNLVSPLNNVESFFPCVRILLFHNGKLKKKKKTAPRQGTLCPVYNESLTFDVPQTELDRVVFLVVVSHRDPGQGGTLSSPDSPTTPVAGSPQQHVGKVLVGASSRGSVLHHWNAMKQSPRKQVTQWHTLR</sequence>
<organism evidence="4">
    <name type="scientific">Ixodes ricinus</name>
    <name type="common">Common tick</name>
    <name type="synonym">Acarus ricinus</name>
    <dbReference type="NCBI Taxonomy" id="34613"/>
    <lineage>
        <taxon>Eukaryota</taxon>
        <taxon>Metazoa</taxon>
        <taxon>Ecdysozoa</taxon>
        <taxon>Arthropoda</taxon>
        <taxon>Chelicerata</taxon>
        <taxon>Arachnida</taxon>
        <taxon>Acari</taxon>
        <taxon>Parasitiformes</taxon>
        <taxon>Ixodida</taxon>
        <taxon>Ixodoidea</taxon>
        <taxon>Ixodidae</taxon>
        <taxon>Ixodinae</taxon>
        <taxon>Ixodes</taxon>
    </lineage>
</organism>
<feature type="compositionally biased region" description="Polar residues" evidence="1">
    <location>
        <begin position="416"/>
        <end position="432"/>
    </location>
</feature>
<dbReference type="Gene3D" id="2.60.40.150">
    <property type="entry name" value="C2 domain"/>
    <property type="match status" value="2"/>
</dbReference>
<dbReference type="SMART" id="SM00239">
    <property type="entry name" value="C2"/>
    <property type="match status" value="2"/>
</dbReference>
<keyword evidence="2" id="KW-1133">Transmembrane helix</keyword>
<dbReference type="AlphaFoldDB" id="A0A147BEU9"/>